<feature type="compositionally biased region" description="Basic residues" evidence="1">
    <location>
        <begin position="1"/>
        <end position="11"/>
    </location>
</feature>
<organism evidence="2 3">
    <name type="scientific">Phoxinus phoxinus</name>
    <name type="common">Eurasian minnow</name>
    <dbReference type="NCBI Taxonomy" id="58324"/>
    <lineage>
        <taxon>Eukaryota</taxon>
        <taxon>Metazoa</taxon>
        <taxon>Chordata</taxon>
        <taxon>Craniata</taxon>
        <taxon>Vertebrata</taxon>
        <taxon>Euteleostomi</taxon>
        <taxon>Actinopterygii</taxon>
        <taxon>Neopterygii</taxon>
        <taxon>Teleostei</taxon>
        <taxon>Ostariophysi</taxon>
        <taxon>Cypriniformes</taxon>
        <taxon>Leuciscidae</taxon>
        <taxon>Phoxininae</taxon>
        <taxon>Phoxinus</taxon>
    </lineage>
</organism>
<feature type="region of interest" description="Disordered" evidence="1">
    <location>
        <begin position="114"/>
        <end position="150"/>
    </location>
</feature>
<feature type="compositionally biased region" description="Basic and acidic residues" evidence="1">
    <location>
        <begin position="172"/>
        <end position="184"/>
    </location>
</feature>
<gene>
    <name evidence="2" type="ORF">R3I93_006680</name>
</gene>
<accession>A0AAN9HBZ6</accession>
<keyword evidence="3" id="KW-1185">Reference proteome</keyword>
<feature type="region of interest" description="Disordered" evidence="1">
    <location>
        <begin position="1"/>
        <end position="20"/>
    </location>
</feature>
<dbReference type="PANTHER" id="PTHR46601:SF2">
    <property type="entry name" value="UBIQUITIN-LIKE PROTEASE FAMILY PROFILE DOMAIN-CONTAINING PROTEIN"/>
    <property type="match status" value="1"/>
</dbReference>
<feature type="compositionally biased region" description="Polar residues" evidence="1">
    <location>
        <begin position="114"/>
        <end position="128"/>
    </location>
</feature>
<feature type="compositionally biased region" description="Basic residues" evidence="1">
    <location>
        <begin position="132"/>
        <end position="147"/>
    </location>
</feature>
<evidence type="ECO:0000313" key="3">
    <source>
        <dbReference type="Proteomes" id="UP001364617"/>
    </source>
</evidence>
<proteinExistence type="predicted"/>
<comment type="caution">
    <text evidence="2">The sequence shown here is derived from an EMBL/GenBank/DDBJ whole genome shotgun (WGS) entry which is preliminary data.</text>
</comment>
<evidence type="ECO:0000256" key="1">
    <source>
        <dbReference type="SAM" id="MobiDB-lite"/>
    </source>
</evidence>
<feature type="compositionally biased region" description="Basic and acidic residues" evidence="1">
    <location>
        <begin position="198"/>
        <end position="207"/>
    </location>
</feature>
<feature type="region of interest" description="Disordered" evidence="1">
    <location>
        <begin position="54"/>
        <end position="96"/>
    </location>
</feature>
<evidence type="ECO:0000313" key="2">
    <source>
        <dbReference type="EMBL" id="KAK7162450.1"/>
    </source>
</evidence>
<dbReference type="AlphaFoldDB" id="A0AAN9HBZ6"/>
<dbReference type="EMBL" id="JAYKXH010000007">
    <property type="protein sequence ID" value="KAK7162450.1"/>
    <property type="molecule type" value="Genomic_DNA"/>
</dbReference>
<sequence>MTSKERTRKYRERLNKDPERRENILKERCRKYQEKKACGKIVQLSVKSVLPATRKKLQDKWRESKKRCRAREKATKAVLDLTPQSPQDQDQDHDQPFNHEEVNVAPVAVPVLCSTPTQSPKEMSTKDQSTPKRVRKRSVNKQLRRLRMQNEKLIKQLEAEKRRADRFRRKTQRFEQRRKVDKNAHTNTQAKQSKRRNTAQERKKQVESFLLRDESSRLLPGKKDTVGRKEKMQRRVLVKSLVDLHKEYSQTAELKHRMSYRQFLRYKPFYVTEAKANDRNTCACYQHENMRLLIDALSQRGILPSKSLSYLLSSITCNMDNMKCMERTCTECCYDEVQIAIFNLDDRARWEHWVKEDVVVGDKTYKNWVKKTENGTIGKLVEEFNKELDGIAIHQFNWLHQAQKFRHLKENLKDNEMVLHVDFSENYACKLNTEIQSFHFGGNRQQASIHTAVAYTFTGSQSYATISDSVRHNERAVWAHLKPVVQEMIANSGHKIDTLHVLSDGPVTQYRNKANCYLLSSVPYTWRLKRITWNYSERAHGKGAPDGVGGSVKRMADNHVHGGQDIQSPKDLYEFLARKEVPNIKFKWIDEADIQVFNEMLPPPVPKVPGILNTHQILSFSAGEIFYRALSCFCLYPEMCNCFSPSKMRLACEVQETQPESPSSGEEEEEKSDDKYTVGKFVIVRYDKKPFVGQITQLNAEHIEVNCMVQIGRKNTFKWPARRDCIMYSKDQLVSVISEPEPHQRAAQLTKYDWLLFNEV</sequence>
<dbReference type="Proteomes" id="UP001364617">
    <property type="component" value="Unassembled WGS sequence"/>
</dbReference>
<reference evidence="2 3" key="1">
    <citation type="submission" date="2024-02" db="EMBL/GenBank/DDBJ databases">
        <title>Chromosome-level genome assembly of the Eurasian Minnow (Phoxinus phoxinus).</title>
        <authorList>
            <person name="Oriowo T.O."/>
            <person name="Martin S."/>
            <person name="Stange M."/>
            <person name="Chrysostomakis Y."/>
            <person name="Brown T."/>
            <person name="Winkler S."/>
            <person name="Kukowka S."/>
            <person name="Myers E.W."/>
            <person name="Bohne A."/>
        </authorList>
    </citation>
    <scope>NUCLEOTIDE SEQUENCE [LARGE SCALE GENOMIC DNA]</scope>
    <source>
        <strain evidence="2">ZFMK-TIS-60720</strain>
        <tissue evidence="2">Whole Organism</tissue>
    </source>
</reference>
<dbReference type="PANTHER" id="PTHR46601">
    <property type="entry name" value="ULP_PROTEASE DOMAIN-CONTAINING PROTEIN"/>
    <property type="match status" value="1"/>
</dbReference>
<name>A0AAN9HBZ6_9TELE</name>
<feature type="region of interest" description="Disordered" evidence="1">
    <location>
        <begin position="162"/>
        <end position="207"/>
    </location>
</feature>
<protein>
    <submittedName>
        <fullName evidence="2">Uncharacterized protein</fullName>
    </submittedName>
</protein>